<evidence type="ECO:0000313" key="2">
    <source>
        <dbReference type="Proteomes" id="UP001212997"/>
    </source>
</evidence>
<accession>A0AAD5YIG7</accession>
<keyword evidence="2" id="KW-1185">Reference proteome</keyword>
<protein>
    <submittedName>
        <fullName evidence="1">Uncharacterized protein</fullName>
    </submittedName>
</protein>
<organism evidence="1 2">
    <name type="scientific">Meripilus lineatus</name>
    <dbReference type="NCBI Taxonomy" id="2056292"/>
    <lineage>
        <taxon>Eukaryota</taxon>
        <taxon>Fungi</taxon>
        <taxon>Dikarya</taxon>
        <taxon>Basidiomycota</taxon>
        <taxon>Agaricomycotina</taxon>
        <taxon>Agaricomycetes</taxon>
        <taxon>Polyporales</taxon>
        <taxon>Meripilaceae</taxon>
        <taxon>Meripilus</taxon>
    </lineage>
</organism>
<sequence>MSYLKSLRHLLFPSYVSKWTSTAGALGTHHQPNSIEEISVRPRINDDYPVDFKEPETPPDIRFQGEDYTTIRILNVLRWESEYQGILKGSIDDVAQPTPEGIVAFSLVVSIGGERTHEETRGY</sequence>
<reference evidence="1" key="1">
    <citation type="submission" date="2022-07" db="EMBL/GenBank/DDBJ databases">
        <title>Genome Sequence of Physisporinus lineatus.</title>
        <authorList>
            <person name="Buettner E."/>
        </authorList>
    </citation>
    <scope>NUCLEOTIDE SEQUENCE</scope>
    <source>
        <strain evidence="1">VT162</strain>
    </source>
</reference>
<dbReference type="Proteomes" id="UP001212997">
    <property type="component" value="Unassembled WGS sequence"/>
</dbReference>
<evidence type="ECO:0000313" key="1">
    <source>
        <dbReference type="EMBL" id="KAJ3491775.1"/>
    </source>
</evidence>
<proteinExistence type="predicted"/>
<dbReference type="EMBL" id="JANAWD010000007">
    <property type="protein sequence ID" value="KAJ3491775.1"/>
    <property type="molecule type" value="Genomic_DNA"/>
</dbReference>
<name>A0AAD5YIG7_9APHY</name>
<gene>
    <name evidence="1" type="ORF">NLI96_g477</name>
</gene>
<comment type="caution">
    <text evidence="1">The sequence shown here is derived from an EMBL/GenBank/DDBJ whole genome shotgun (WGS) entry which is preliminary data.</text>
</comment>
<dbReference type="AlphaFoldDB" id="A0AAD5YIG7"/>